<sequence>MKIGGHFLYVHPCFCCLNKFKFFSSFKFSFLVCKLAP</sequence>
<name>I3T920_LOTJA</name>
<dbReference type="EMBL" id="BT149218">
    <property type="protein sequence ID" value="AFK49012.1"/>
    <property type="molecule type" value="mRNA"/>
</dbReference>
<protein>
    <submittedName>
        <fullName evidence="1">Uncharacterized protein</fullName>
    </submittedName>
</protein>
<reference evidence="1" key="1">
    <citation type="submission" date="2012-05" db="EMBL/GenBank/DDBJ databases">
        <authorList>
            <person name="Krishnakumar V."/>
            <person name="Cheung F."/>
            <person name="Xiao Y."/>
            <person name="Chan A."/>
            <person name="Moskal W.A."/>
            <person name="Town C.D."/>
        </authorList>
    </citation>
    <scope>NUCLEOTIDE SEQUENCE</scope>
</reference>
<evidence type="ECO:0000313" key="1">
    <source>
        <dbReference type="EMBL" id="AFK49012.1"/>
    </source>
</evidence>
<dbReference type="AlphaFoldDB" id="I3T920"/>
<proteinExistence type="evidence at transcript level"/>
<organism evidence="1">
    <name type="scientific">Lotus japonicus</name>
    <name type="common">Lotus corniculatus var. japonicus</name>
    <dbReference type="NCBI Taxonomy" id="34305"/>
    <lineage>
        <taxon>Eukaryota</taxon>
        <taxon>Viridiplantae</taxon>
        <taxon>Streptophyta</taxon>
        <taxon>Embryophyta</taxon>
        <taxon>Tracheophyta</taxon>
        <taxon>Spermatophyta</taxon>
        <taxon>Magnoliopsida</taxon>
        <taxon>eudicotyledons</taxon>
        <taxon>Gunneridae</taxon>
        <taxon>Pentapetalae</taxon>
        <taxon>rosids</taxon>
        <taxon>fabids</taxon>
        <taxon>Fabales</taxon>
        <taxon>Fabaceae</taxon>
        <taxon>Papilionoideae</taxon>
        <taxon>50 kb inversion clade</taxon>
        <taxon>NPAAA clade</taxon>
        <taxon>Hologalegina</taxon>
        <taxon>robinioid clade</taxon>
        <taxon>Loteae</taxon>
        <taxon>Lotus</taxon>
    </lineage>
</organism>
<accession>I3T920</accession>